<proteinExistence type="predicted"/>
<dbReference type="EMBL" id="CADCWP010000175">
    <property type="protein sequence ID" value="CAA9575315.1"/>
    <property type="molecule type" value="Genomic_DNA"/>
</dbReference>
<name>A0A6J4VCT9_9DEIN</name>
<dbReference type="AlphaFoldDB" id="A0A6J4VCT9"/>
<sequence>MKINFRESAAPLYPKKGIVAFVRLGKSRLLRFSSLRG</sequence>
<accession>A0A6J4VCT9</accession>
<gene>
    <name evidence="1" type="ORF">AVDCRST_MAG86-2198</name>
</gene>
<organism evidence="1">
    <name type="scientific">uncultured Truepera sp</name>
    <dbReference type="NCBI Taxonomy" id="543023"/>
    <lineage>
        <taxon>Bacteria</taxon>
        <taxon>Thermotogati</taxon>
        <taxon>Deinococcota</taxon>
        <taxon>Deinococci</taxon>
        <taxon>Trueperales</taxon>
        <taxon>Trueperaceae</taxon>
        <taxon>Truepera</taxon>
        <taxon>environmental samples</taxon>
    </lineage>
</organism>
<evidence type="ECO:0000313" key="1">
    <source>
        <dbReference type="EMBL" id="CAA9575315.1"/>
    </source>
</evidence>
<reference evidence="1" key="1">
    <citation type="submission" date="2020-02" db="EMBL/GenBank/DDBJ databases">
        <authorList>
            <person name="Meier V. D."/>
        </authorList>
    </citation>
    <scope>NUCLEOTIDE SEQUENCE</scope>
    <source>
        <strain evidence="1">AVDCRST_MAG86</strain>
    </source>
</reference>
<protein>
    <submittedName>
        <fullName evidence="1">Uncharacterized protein</fullName>
    </submittedName>
</protein>